<dbReference type="SUPFAM" id="SSF55729">
    <property type="entry name" value="Acyl-CoA N-acyltransferases (Nat)"/>
    <property type="match status" value="1"/>
</dbReference>
<feature type="domain" description="N-acetyltransferase" evidence="1">
    <location>
        <begin position="92"/>
        <end position="245"/>
    </location>
</feature>
<dbReference type="OrthoDB" id="9795206at2"/>
<name>A0A2U8E2T3_9BACT</name>
<dbReference type="InterPro" id="IPR000182">
    <property type="entry name" value="GNAT_dom"/>
</dbReference>
<keyword evidence="3" id="KW-1185">Reference proteome</keyword>
<gene>
    <name evidence="2" type="ORF">CKA38_08000</name>
</gene>
<sequence length="245" mass="27961">MVDLLLHVGGTAGRVRRDTNESANFGLYKHKDCEIGRAGGRVKSCEKRARRKMTKQWQPLHANTLTTRNYLETFIEKQKPQMKIETNSVTLVDYRDAEHAGRLSSWLRSPHVVQWWGETSLDEATSTKSNGGSRIILIDKMLAGYVHWHVLDRAELDEAGLNDIPEGGIDLDILIGEAAFLQKGVGAQALRLTVDFLRHKYRPRFFSMCTQIENARAIACYRKVGFVIVRTFKENGRAYYFLRGF</sequence>
<dbReference type="Gene3D" id="3.40.630.30">
    <property type="match status" value="1"/>
</dbReference>
<dbReference type="AlphaFoldDB" id="A0A2U8E2T3"/>
<dbReference type="Proteomes" id="UP000244896">
    <property type="component" value="Chromosome"/>
</dbReference>
<dbReference type="PROSITE" id="PS51186">
    <property type="entry name" value="GNAT"/>
    <property type="match status" value="1"/>
</dbReference>
<evidence type="ECO:0000259" key="1">
    <source>
        <dbReference type="PROSITE" id="PS51186"/>
    </source>
</evidence>
<dbReference type="KEGG" id="elut:CKA38_08000"/>
<dbReference type="RefSeq" id="WP_108825000.1">
    <property type="nucleotide sequence ID" value="NZ_CP023004.1"/>
</dbReference>
<evidence type="ECO:0000313" key="2">
    <source>
        <dbReference type="EMBL" id="AWI09189.1"/>
    </source>
</evidence>
<dbReference type="EMBL" id="CP023004">
    <property type="protein sequence ID" value="AWI09189.1"/>
    <property type="molecule type" value="Genomic_DNA"/>
</dbReference>
<evidence type="ECO:0000313" key="3">
    <source>
        <dbReference type="Proteomes" id="UP000244896"/>
    </source>
</evidence>
<dbReference type="GO" id="GO:0016747">
    <property type="term" value="F:acyltransferase activity, transferring groups other than amino-acyl groups"/>
    <property type="evidence" value="ECO:0007669"/>
    <property type="project" value="InterPro"/>
</dbReference>
<dbReference type="Pfam" id="PF13523">
    <property type="entry name" value="Acetyltransf_8"/>
    <property type="match status" value="1"/>
</dbReference>
<dbReference type="InterPro" id="IPR016181">
    <property type="entry name" value="Acyl_CoA_acyltransferase"/>
</dbReference>
<proteinExistence type="predicted"/>
<organism evidence="2 3">
    <name type="scientific">Ereboglobus luteus</name>
    <dbReference type="NCBI Taxonomy" id="1796921"/>
    <lineage>
        <taxon>Bacteria</taxon>
        <taxon>Pseudomonadati</taxon>
        <taxon>Verrucomicrobiota</taxon>
        <taxon>Opitutia</taxon>
        <taxon>Opitutales</taxon>
        <taxon>Opitutaceae</taxon>
        <taxon>Ereboglobus</taxon>
    </lineage>
</organism>
<reference evidence="2 3" key="1">
    <citation type="journal article" date="2018" name="Syst. Appl. Microbiol.">
        <title>Ereboglobus luteus gen. nov. sp. nov. from cockroach guts, and new insights into the oxygen relationship of the genera Opitutus and Didymococcus (Verrucomicrobia: Opitutaceae).</title>
        <authorList>
            <person name="Tegtmeier D."/>
            <person name="Belitz A."/>
            <person name="Radek R."/>
            <person name="Heimerl T."/>
            <person name="Brune A."/>
        </authorList>
    </citation>
    <scope>NUCLEOTIDE SEQUENCE [LARGE SCALE GENOMIC DNA]</scope>
    <source>
        <strain evidence="2 3">Ho45</strain>
    </source>
</reference>
<accession>A0A2U8E2T3</accession>
<protein>
    <recommendedName>
        <fullName evidence="1">N-acetyltransferase domain-containing protein</fullName>
    </recommendedName>
</protein>